<dbReference type="Proteomes" id="UP001152320">
    <property type="component" value="Chromosome 14"/>
</dbReference>
<evidence type="ECO:0000256" key="7">
    <source>
        <dbReference type="ARBA" id="ARBA00023136"/>
    </source>
</evidence>
<evidence type="ECO:0000256" key="2">
    <source>
        <dbReference type="ARBA" id="ARBA00006339"/>
    </source>
</evidence>
<evidence type="ECO:0000256" key="5">
    <source>
        <dbReference type="ARBA" id="ARBA00022989"/>
    </source>
</evidence>
<keyword evidence="4" id="KW-0812">Transmembrane</keyword>
<dbReference type="EC" id="2.8.2.-" evidence="9"/>
<dbReference type="GO" id="GO:0000139">
    <property type="term" value="C:Golgi membrane"/>
    <property type="evidence" value="ECO:0007669"/>
    <property type="project" value="UniProtKB-SubCell"/>
</dbReference>
<accession>A0A9Q1BM10</accession>
<keyword evidence="6 9" id="KW-0333">Golgi apparatus</keyword>
<gene>
    <name evidence="10" type="ORF">HOLleu_28200</name>
</gene>
<dbReference type="OrthoDB" id="2019940at2759"/>
<reference evidence="10" key="1">
    <citation type="submission" date="2021-10" db="EMBL/GenBank/DDBJ databases">
        <title>Tropical sea cucumber genome reveals ecological adaptation and Cuvierian tubules defense mechanism.</title>
        <authorList>
            <person name="Chen T."/>
        </authorList>
    </citation>
    <scope>NUCLEOTIDE SEQUENCE</scope>
    <source>
        <strain evidence="10">Nanhai2018</strain>
        <tissue evidence="10">Muscle</tissue>
    </source>
</reference>
<keyword evidence="7" id="KW-0472">Membrane</keyword>
<keyword evidence="9" id="KW-0735">Signal-anchor</keyword>
<dbReference type="InterPro" id="IPR005331">
    <property type="entry name" value="Sulfotransferase"/>
</dbReference>
<evidence type="ECO:0000256" key="6">
    <source>
        <dbReference type="ARBA" id="ARBA00023034"/>
    </source>
</evidence>
<dbReference type="InterPro" id="IPR018011">
    <property type="entry name" value="Carb_sulfotrans_8-10"/>
</dbReference>
<keyword evidence="9" id="KW-0119">Carbohydrate metabolism</keyword>
<name>A0A9Q1BM10_HOLLE</name>
<protein>
    <recommendedName>
        <fullName evidence="9">Carbohydrate sulfotransferase</fullName>
        <ecNumber evidence="9">2.8.2.-</ecNumber>
    </recommendedName>
</protein>
<evidence type="ECO:0000256" key="4">
    <source>
        <dbReference type="ARBA" id="ARBA00022692"/>
    </source>
</evidence>
<proteinExistence type="inferred from homology"/>
<keyword evidence="8 9" id="KW-0325">Glycoprotein</keyword>
<evidence type="ECO:0000256" key="8">
    <source>
        <dbReference type="ARBA" id="ARBA00023180"/>
    </source>
</evidence>
<evidence type="ECO:0000256" key="3">
    <source>
        <dbReference type="ARBA" id="ARBA00022679"/>
    </source>
</evidence>
<dbReference type="PANTHER" id="PTHR12137:SF54">
    <property type="entry name" value="CARBOHYDRATE SULFOTRANSFERASE"/>
    <property type="match status" value="1"/>
</dbReference>
<evidence type="ECO:0000313" key="11">
    <source>
        <dbReference type="Proteomes" id="UP001152320"/>
    </source>
</evidence>
<keyword evidence="11" id="KW-1185">Reference proteome</keyword>
<evidence type="ECO:0000313" key="10">
    <source>
        <dbReference type="EMBL" id="KAJ8028939.1"/>
    </source>
</evidence>
<keyword evidence="5" id="KW-1133">Transmembrane helix</keyword>
<comment type="subcellular location">
    <subcellularLocation>
        <location evidence="1 9">Golgi apparatus membrane</location>
        <topology evidence="1 9">Single-pass type II membrane protein</topology>
    </subcellularLocation>
</comment>
<comment type="similarity">
    <text evidence="2 9">Belongs to the sulfotransferase 2 family.</text>
</comment>
<comment type="caution">
    <text evidence="10">The sequence shown here is derived from an EMBL/GenBank/DDBJ whole genome shotgun (WGS) entry which is preliminary data.</text>
</comment>
<organism evidence="10 11">
    <name type="scientific">Holothuria leucospilota</name>
    <name type="common">Black long sea cucumber</name>
    <name type="synonym">Mertensiothuria leucospilota</name>
    <dbReference type="NCBI Taxonomy" id="206669"/>
    <lineage>
        <taxon>Eukaryota</taxon>
        <taxon>Metazoa</taxon>
        <taxon>Echinodermata</taxon>
        <taxon>Eleutherozoa</taxon>
        <taxon>Echinozoa</taxon>
        <taxon>Holothuroidea</taxon>
        <taxon>Aspidochirotacea</taxon>
        <taxon>Aspidochirotida</taxon>
        <taxon>Holothuriidae</taxon>
        <taxon>Holothuria</taxon>
    </lineage>
</organism>
<dbReference type="PANTHER" id="PTHR12137">
    <property type="entry name" value="CARBOHYDRATE SULFOTRANSFERASE"/>
    <property type="match status" value="1"/>
</dbReference>
<dbReference type="AlphaFoldDB" id="A0A9Q1BM10"/>
<sequence length="308" mass="36603">MTFISYKIYIVFQALTNQEKSALEDGSSWDEVQAARKKVLWNVCRKQPELNVNMTWIIHEHKRWLWPFIYNDKHRLIYCYVSKIASTNWKSAFLVLMGKYKRVEDVRGSRAHDPSLPKLSKLQPEEIEWRLKNYTKFLFVRDPLSRALSGYRSKFLQPNKAFQRGIGRRIIQMYRPNPNPESLKTGKDVTFPEFASYLSNAKPAKMDGHWKPIHDMVLPCGVHFDYIGKLETGHRDSVEILKRAHVDDIIYFKESTRNVSHDNGVFNSFYDQLKPHHVKGLYKQYELDFKLFDYTLPRHMREWVFGKH</sequence>
<evidence type="ECO:0000256" key="1">
    <source>
        <dbReference type="ARBA" id="ARBA00004323"/>
    </source>
</evidence>
<dbReference type="GO" id="GO:0016051">
    <property type="term" value="P:carbohydrate biosynthetic process"/>
    <property type="evidence" value="ECO:0007669"/>
    <property type="project" value="InterPro"/>
</dbReference>
<dbReference type="GO" id="GO:0008146">
    <property type="term" value="F:sulfotransferase activity"/>
    <property type="evidence" value="ECO:0007669"/>
    <property type="project" value="InterPro"/>
</dbReference>
<keyword evidence="3 9" id="KW-0808">Transferase</keyword>
<evidence type="ECO:0000256" key="9">
    <source>
        <dbReference type="RuleBase" id="RU364020"/>
    </source>
</evidence>
<dbReference type="EMBL" id="JAIZAY010000014">
    <property type="protein sequence ID" value="KAJ8028939.1"/>
    <property type="molecule type" value="Genomic_DNA"/>
</dbReference>
<dbReference type="Pfam" id="PF03567">
    <property type="entry name" value="Sulfotransfer_2"/>
    <property type="match status" value="1"/>
</dbReference>